<gene>
    <name evidence="1" type="ORF">DPX16_23345</name>
</gene>
<dbReference type="OrthoDB" id="8988423at2759"/>
<sequence>MAVLQVFEEKILQALDSGSIDTDVVRDLCVATDFALMATKCSAQAIGRAMSFMVVLHKHLWLTLADLKDADRKTLLNAPITLSGLFAYRSAIGQFF</sequence>
<dbReference type="Proteomes" id="UP000281406">
    <property type="component" value="Unassembled WGS sequence"/>
</dbReference>
<reference evidence="1 2" key="1">
    <citation type="submission" date="2018-10" db="EMBL/GenBank/DDBJ databases">
        <title>Genome assembly for a Yunnan-Guizhou Plateau 3E fish, Anabarilius grahami (Regan), and its evolutionary and genetic applications.</title>
        <authorList>
            <person name="Jiang W."/>
        </authorList>
    </citation>
    <scope>NUCLEOTIDE SEQUENCE [LARGE SCALE GENOMIC DNA]</scope>
    <source>
        <strain evidence="1">AG-KIZ</strain>
        <tissue evidence="1">Muscle</tissue>
    </source>
</reference>
<name>A0A3N0Y107_ANAGA</name>
<comment type="caution">
    <text evidence="1">The sequence shown here is derived from an EMBL/GenBank/DDBJ whole genome shotgun (WGS) entry which is preliminary data.</text>
</comment>
<accession>A0A3N0Y107</accession>
<organism evidence="1 2">
    <name type="scientific">Anabarilius grahami</name>
    <name type="common">Kanglang fish</name>
    <name type="synonym">Barilius grahami</name>
    <dbReference type="NCBI Taxonomy" id="495550"/>
    <lineage>
        <taxon>Eukaryota</taxon>
        <taxon>Metazoa</taxon>
        <taxon>Chordata</taxon>
        <taxon>Craniata</taxon>
        <taxon>Vertebrata</taxon>
        <taxon>Euteleostomi</taxon>
        <taxon>Actinopterygii</taxon>
        <taxon>Neopterygii</taxon>
        <taxon>Teleostei</taxon>
        <taxon>Ostariophysi</taxon>
        <taxon>Cypriniformes</taxon>
        <taxon>Xenocyprididae</taxon>
        <taxon>Xenocypridinae</taxon>
        <taxon>Xenocypridinae incertae sedis</taxon>
        <taxon>Anabarilius</taxon>
    </lineage>
</organism>
<protein>
    <submittedName>
        <fullName evidence="1">Uncharacterized protein</fullName>
    </submittedName>
</protein>
<proteinExistence type="predicted"/>
<evidence type="ECO:0000313" key="2">
    <source>
        <dbReference type="Proteomes" id="UP000281406"/>
    </source>
</evidence>
<evidence type="ECO:0000313" key="1">
    <source>
        <dbReference type="EMBL" id="ROL03910.1"/>
    </source>
</evidence>
<dbReference type="Gene3D" id="1.10.287.3160">
    <property type="match status" value="1"/>
</dbReference>
<dbReference type="EMBL" id="RJVU01054598">
    <property type="protein sequence ID" value="ROL03910.1"/>
    <property type="molecule type" value="Genomic_DNA"/>
</dbReference>
<dbReference type="AlphaFoldDB" id="A0A3N0Y107"/>
<keyword evidence="2" id="KW-1185">Reference proteome</keyword>